<dbReference type="AlphaFoldDB" id="A0A3L6PAV8"/>
<dbReference type="PANTHER" id="PTHR43651">
    <property type="entry name" value="1,4-ALPHA-GLUCAN-BRANCHING ENZYME"/>
    <property type="match status" value="1"/>
</dbReference>
<dbReference type="STRING" id="4540.A0A3L6PAV8"/>
<dbReference type="Gene3D" id="3.20.20.80">
    <property type="entry name" value="Glycosidases"/>
    <property type="match status" value="1"/>
</dbReference>
<name>A0A3L6PAV8_PANMI</name>
<dbReference type="Proteomes" id="UP000275267">
    <property type="component" value="Unassembled WGS sequence"/>
</dbReference>
<gene>
    <name evidence="1" type="ORF">C2845_PM10G12330</name>
</gene>
<dbReference type="EMBL" id="PQIB02000018">
    <property type="protein sequence ID" value="RLM54623.1"/>
    <property type="molecule type" value="Genomic_DNA"/>
</dbReference>
<organism evidence="1 2">
    <name type="scientific">Panicum miliaceum</name>
    <name type="common">Proso millet</name>
    <name type="synonym">Broomcorn millet</name>
    <dbReference type="NCBI Taxonomy" id="4540"/>
    <lineage>
        <taxon>Eukaryota</taxon>
        <taxon>Viridiplantae</taxon>
        <taxon>Streptophyta</taxon>
        <taxon>Embryophyta</taxon>
        <taxon>Tracheophyta</taxon>
        <taxon>Spermatophyta</taxon>
        <taxon>Magnoliopsida</taxon>
        <taxon>Liliopsida</taxon>
        <taxon>Poales</taxon>
        <taxon>Poaceae</taxon>
        <taxon>PACMAD clade</taxon>
        <taxon>Panicoideae</taxon>
        <taxon>Panicodae</taxon>
        <taxon>Paniceae</taxon>
        <taxon>Panicinae</taxon>
        <taxon>Panicum</taxon>
        <taxon>Panicum sect. Panicum</taxon>
    </lineage>
</organism>
<dbReference type="GO" id="GO:0005975">
    <property type="term" value="P:carbohydrate metabolic process"/>
    <property type="evidence" value="ECO:0007669"/>
    <property type="project" value="TreeGrafter"/>
</dbReference>
<accession>A0A3L6PAV8</accession>
<reference evidence="2" key="1">
    <citation type="journal article" date="2019" name="Nat. Commun.">
        <title>The genome of broomcorn millet.</title>
        <authorList>
            <person name="Zou C."/>
            <person name="Miki D."/>
            <person name="Li D."/>
            <person name="Tang Q."/>
            <person name="Xiao L."/>
            <person name="Rajput S."/>
            <person name="Deng P."/>
            <person name="Jia W."/>
            <person name="Huang R."/>
            <person name="Zhang M."/>
            <person name="Sun Y."/>
            <person name="Hu J."/>
            <person name="Fu X."/>
            <person name="Schnable P.S."/>
            <person name="Li F."/>
            <person name="Zhang H."/>
            <person name="Feng B."/>
            <person name="Zhu X."/>
            <person name="Liu R."/>
            <person name="Schnable J.C."/>
            <person name="Zhu J.-K."/>
            <person name="Zhang H."/>
        </authorList>
    </citation>
    <scope>NUCLEOTIDE SEQUENCE [LARGE SCALE GENOMIC DNA]</scope>
</reference>
<dbReference type="SUPFAM" id="SSF51445">
    <property type="entry name" value="(Trans)glycosidases"/>
    <property type="match status" value="1"/>
</dbReference>
<comment type="caution">
    <text evidence="1">The sequence shown here is derived from an EMBL/GenBank/DDBJ whole genome shotgun (WGS) entry which is preliminary data.</text>
</comment>
<sequence length="239" mass="27533">MEEYCNQYVDKDALIYLILANEMLHDLHPDIITIAEDATFYPGLCEPTTQGGLGFDYCVNLSVPEMWLWHLENVPEREWSMNKIMKVLVSSNQNMLSFVENHNQSISGRKSFAEIILNSGKFSIGSVDDDLIKASLLKIIKLITFTTSGAAYLNFMGNEFAHPKRVEFPMSSNDYSFWLANRQWELLDKGFHKHLFDFDKVCNTDELFSLNVFQIHCSNHFDSNDFILEMLILCCTISD</sequence>
<dbReference type="GO" id="GO:0003844">
    <property type="term" value="F:1,4-alpha-glucan branching enzyme activity"/>
    <property type="evidence" value="ECO:0007669"/>
    <property type="project" value="TreeGrafter"/>
</dbReference>
<keyword evidence="2" id="KW-1185">Reference proteome</keyword>
<dbReference type="GO" id="GO:0005737">
    <property type="term" value="C:cytoplasm"/>
    <property type="evidence" value="ECO:0007669"/>
    <property type="project" value="TreeGrafter"/>
</dbReference>
<dbReference type="OrthoDB" id="196493at2759"/>
<evidence type="ECO:0000313" key="2">
    <source>
        <dbReference type="Proteomes" id="UP000275267"/>
    </source>
</evidence>
<proteinExistence type="predicted"/>
<dbReference type="PANTHER" id="PTHR43651:SF4">
    <property type="entry name" value="1,4-ALPHA-GLUCAN-BRANCHING ENZYME 3, CHLOROPLASTIC_AMYLOPLASTIC"/>
    <property type="match status" value="1"/>
</dbReference>
<dbReference type="InterPro" id="IPR017853">
    <property type="entry name" value="GH"/>
</dbReference>
<protein>
    <submittedName>
        <fullName evidence="1">1,4-alpha-glucan-branching enzyme 3, chloroplastic/amyloplastic</fullName>
    </submittedName>
</protein>
<evidence type="ECO:0000313" key="1">
    <source>
        <dbReference type="EMBL" id="RLM54623.1"/>
    </source>
</evidence>